<dbReference type="InterPro" id="IPR011650">
    <property type="entry name" value="Peptidase_M20_dimer"/>
</dbReference>
<dbReference type="PIRSF" id="PIRSF005962">
    <property type="entry name" value="Pept_M20D_amidohydro"/>
    <property type="match status" value="1"/>
</dbReference>
<dbReference type="OrthoDB" id="6119954at2759"/>
<evidence type="ECO:0000256" key="1">
    <source>
        <dbReference type="ARBA" id="ARBA00006247"/>
    </source>
</evidence>
<keyword evidence="2" id="KW-0464">Manganese</keyword>
<name>A0A0D2ABK2_9PEZI</name>
<organism evidence="4 5">
    <name type="scientific">Verruconis gallopava</name>
    <dbReference type="NCBI Taxonomy" id="253628"/>
    <lineage>
        <taxon>Eukaryota</taxon>
        <taxon>Fungi</taxon>
        <taxon>Dikarya</taxon>
        <taxon>Ascomycota</taxon>
        <taxon>Pezizomycotina</taxon>
        <taxon>Dothideomycetes</taxon>
        <taxon>Pleosporomycetidae</taxon>
        <taxon>Venturiales</taxon>
        <taxon>Sympoventuriaceae</taxon>
        <taxon>Verruconis</taxon>
    </lineage>
</organism>
<evidence type="ECO:0000259" key="3">
    <source>
        <dbReference type="Pfam" id="PF07687"/>
    </source>
</evidence>
<dbReference type="Pfam" id="PF01546">
    <property type="entry name" value="Peptidase_M20"/>
    <property type="match status" value="1"/>
</dbReference>
<feature type="binding site" evidence="2">
    <location>
        <position position="390"/>
    </location>
    <ligand>
        <name>Mn(2+)</name>
        <dbReference type="ChEBI" id="CHEBI:29035"/>
        <label>2</label>
    </ligand>
</feature>
<dbReference type="GeneID" id="27312739"/>
<evidence type="ECO:0000313" key="5">
    <source>
        <dbReference type="Proteomes" id="UP000053259"/>
    </source>
</evidence>
<dbReference type="InParanoid" id="A0A0D2ABK2"/>
<dbReference type="SUPFAM" id="SSF53187">
    <property type="entry name" value="Zn-dependent exopeptidases"/>
    <property type="match status" value="1"/>
</dbReference>
<dbReference type="VEuPathDB" id="FungiDB:PV09_04766"/>
<proteinExistence type="inferred from homology"/>
<feature type="binding site" evidence="2">
    <location>
        <position position="115"/>
    </location>
    <ligand>
        <name>Mn(2+)</name>
        <dbReference type="ChEBI" id="CHEBI:29035"/>
        <label>2</label>
    </ligand>
</feature>
<dbReference type="NCBIfam" id="TIGR01891">
    <property type="entry name" value="amidohydrolases"/>
    <property type="match status" value="1"/>
</dbReference>
<sequence length="423" mass="45393">MASISSLVASHRPSLDPYIELYKHFHRNPELSYQEHETAAKIIELLKELGSFEIFPNISTGLAAVCKNGPGKTVLLRADIDALPVQEKTGLEYASTKKMKNLEGAEKSVMHACGHDMHITSLLAAAKLLTSCRDAWSGTLILCFQPAEERGSGARAMVAAGLYTKYVPVPDVVLGGHVMPFRTGTIGTRRGMMASAADSYAVTMYGRGAHGSQPHRSVDPVVMAAHTVVRLQTIPSRETDPSDLSVVTVGAINAGDAENIIPETAELKLDTRSISPVTRERVLASLTRIVNAEAQASNAPRPPTITKTREFPFLHNDDDATAAIESSFATHFGDAYDANAPRLGGSEDFGELATAVNKPAVFWAYGGIDPALWDKAEKAGTLTEDIPVNHSPYFAPTVMPTLQIAVDAFAVAALTWLKNDSSI</sequence>
<dbReference type="InterPro" id="IPR017439">
    <property type="entry name" value="Amidohydrolase"/>
</dbReference>
<protein>
    <recommendedName>
        <fullName evidence="3">Peptidase M20 dimerisation domain-containing protein</fullName>
    </recommendedName>
</protein>
<comment type="cofactor">
    <cofactor evidence="2">
        <name>Mn(2+)</name>
        <dbReference type="ChEBI" id="CHEBI:29035"/>
    </cofactor>
    <text evidence="2">The Mn(2+) ion enhances activity.</text>
</comment>
<dbReference type="RefSeq" id="XP_016213794.1">
    <property type="nucleotide sequence ID" value="XM_016358176.1"/>
</dbReference>
<dbReference type="EMBL" id="KN847542">
    <property type="protein sequence ID" value="KIW03925.1"/>
    <property type="molecule type" value="Genomic_DNA"/>
</dbReference>
<dbReference type="GO" id="GO:0046872">
    <property type="term" value="F:metal ion binding"/>
    <property type="evidence" value="ECO:0007669"/>
    <property type="project" value="UniProtKB-KW"/>
</dbReference>
<dbReference type="HOGENOM" id="CLU_023257_6_0_1"/>
<dbReference type="GO" id="GO:0016787">
    <property type="term" value="F:hydrolase activity"/>
    <property type="evidence" value="ECO:0007669"/>
    <property type="project" value="InterPro"/>
</dbReference>
<dbReference type="STRING" id="253628.A0A0D2ABK2"/>
<gene>
    <name evidence="4" type="ORF">PV09_04766</name>
</gene>
<keyword evidence="5" id="KW-1185">Reference proteome</keyword>
<dbReference type="InterPro" id="IPR002933">
    <property type="entry name" value="Peptidase_M20"/>
</dbReference>
<feature type="binding site" evidence="2">
    <location>
        <position position="177"/>
    </location>
    <ligand>
        <name>Mn(2+)</name>
        <dbReference type="ChEBI" id="CHEBI:29035"/>
        <label>2</label>
    </ligand>
</feature>
<reference evidence="4 5" key="1">
    <citation type="submission" date="2015-01" db="EMBL/GenBank/DDBJ databases">
        <title>The Genome Sequence of Ochroconis gallopava CBS43764.</title>
        <authorList>
            <consortium name="The Broad Institute Genomics Platform"/>
            <person name="Cuomo C."/>
            <person name="de Hoog S."/>
            <person name="Gorbushina A."/>
            <person name="Stielow B."/>
            <person name="Teixiera M."/>
            <person name="Abouelleil A."/>
            <person name="Chapman S.B."/>
            <person name="Priest M."/>
            <person name="Young S.K."/>
            <person name="Wortman J."/>
            <person name="Nusbaum C."/>
            <person name="Birren B."/>
        </authorList>
    </citation>
    <scope>NUCLEOTIDE SEQUENCE [LARGE SCALE GENOMIC DNA]</scope>
    <source>
        <strain evidence="4 5">CBS 43764</strain>
    </source>
</reference>
<feature type="binding site" evidence="2">
    <location>
        <position position="113"/>
    </location>
    <ligand>
        <name>Mn(2+)</name>
        <dbReference type="ChEBI" id="CHEBI:29035"/>
        <label>2</label>
    </ligand>
</feature>
<feature type="binding site" evidence="2">
    <location>
        <position position="149"/>
    </location>
    <ligand>
        <name>Mn(2+)</name>
        <dbReference type="ChEBI" id="CHEBI:29035"/>
        <label>2</label>
    </ligand>
</feature>
<evidence type="ECO:0000313" key="4">
    <source>
        <dbReference type="EMBL" id="KIW03925.1"/>
    </source>
</evidence>
<comment type="similarity">
    <text evidence="1">Belongs to the peptidase M20A family.</text>
</comment>
<dbReference type="Pfam" id="PF07687">
    <property type="entry name" value="M20_dimer"/>
    <property type="match status" value="1"/>
</dbReference>
<dbReference type="Gene3D" id="3.40.630.10">
    <property type="entry name" value="Zn peptidases"/>
    <property type="match status" value="1"/>
</dbReference>
<dbReference type="Gene3D" id="3.30.70.360">
    <property type="match status" value="1"/>
</dbReference>
<feature type="domain" description="Peptidase M20 dimerisation" evidence="3">
    <location>
        <begin position="199"/>
        <end position="295"/>
    </location>
</feature>
<dbReference type="InterPro" id="IPR036264">
    <property type="entry name" value="Bact_exopeptidase_dim_dom"/>
</dbReference>
<evidence type="ECO:0000256" key="2">
    <source>
        <dbReference type="PIRSR" id="PIRSR005962-1"/>
    </source>
</evidence>
<dbReference type="PANTHER" id="PTHR11014">
    <property type="entry name" value="PEPTIDASE M20 FAMILY MEMBER"/>
    <property type="match status" value="1"/>
</dbReference>
<accession>A0A0D2ABK2</accession>
<dbReference type="PANTHER" id="PTHR11014:SF63">
    <property type="entry name" value="METALLOPEPTIDASE, PUTATIVE (AFU_ORTHOLOGUE AFUA_6G09600)-RELATED"/>
    <property type="match status" value="1"/>
</dbReference>
<dbReference type="Proteomes" id="UP000053259">
    <property type="component" value="Unassembled WGS sequence"/>
</dbReference>
<dbReference type="SUPFAM" id="SSF55031">
    <property type="entry name" value="Bacterial exopeptidase dimerisation domain"/>
    <property type="match status" value="1"/>
</dbReference>
<keyword evidence="2" id="KW-0479">Metal-binding</keyword>
<dbReference type="AlphaFoldDB" id="A0A0D2ABK2"/>